<evidence type="ECO:0000313" key="3">
    <source>
        <dbReference type="Proteomes" id="UP000595426"/>
    </source>
</evidence>
<keyword evidence="3" id="KW-1185">Reference proteome</keyword>
<evidence type="ECO:0000313" key="1">
    <source>
        <dbReference type="EMBL" id="QQN59836.1"/>
    </source>
</evidence>
<accession>A0A7T7V1X3</accession>
<dbReference type="GeneID" id="93135354"/>
<dbReference type="EMBL" id="CP067018">
    <property type="protein sequence ID" value="QQN59836.1"/>
    <property type="molecule type" value="Genomic_DNA"/>
</dbReference>
<sequence length="47" mass="5501">MKLLQKLLQNIFCISTYEVENVDSHIKELATSYQLLGFTYKTTYKAL</sequence>
<dbReference type="EMBL" id="CP067018">
    <property type="protein sequence ID" value="QQN60239.1"/>
    <property type="molecule type" value="Genomic_DNA"/>
</dbReference>
<organism evidence="2 3">
    <name type="scientific">Elizabethkingia bruuniana</name>
    <dbReference type="NCBI Taxonomy" id="1756149"/>
    <lineage>
        <taxon>Bacteria</taxon>
        <taxon>Pseudomonadati</taxon>
        <taxon>Bacteroidota</taxon>
        <taxon>Flavobacteriia</taxon>
        <taxon>Flavobacteriales</taxon>
        <taxon>Weeksellaceae</taxon>
        <taxon>Elizabethkingia</taxon>
    </lineage>
</organism>
<dbReference type="AlphaFoldDB" id="A0A7T7V1X3"/>
<evidence type="ECO:0000313" key="2">
    <source>
        <dbReference type="EMBL" id="QQN60239.1"/>
    </source>
</evidence>
<proteinExistence type="predicted"/>
<name>A0A7T7V1X3_9FLAO</name>
<dbReference type="Proteomes" id="UP000595426">
    <property type="component" value="Chromosome"/>
</dbReference>
<protein>
    <submittedName>
        <fullName evidence="2">Uncharacterized protein</fullName>
    </submittedName>
</protein>
<dbReference type="RefSeq" id="WP_153246861.1">
    <property type="nucleotide sequence ID" value="NZ_CBCSDR010000015.1"/>
</dbReference>
<gene>
    <name evidence="1" type="ORF">I6H88_04415</name>
    <name evidence="2" type="ORF">I6H88_06575</name>
</gene>
<reference evidence="2 3" key="1">
    <citation type="submission" date="2020-12" db="EMBL/GenBank/DDBJ databases">
        <title>FDA dAtabase for Regulatory Grade micrObial Sequences (FDA-ARGOS): Supporting development and validation of Infectious Disease Dx tests.</title>
        <authorList>
            <person name="Kerrigan L."/>
            <person name="Long C."/>
            <person name="Tallon L."/>
            <person name="Sadzewicz L."/>
            <person name="Zhao X."/>
            <person name="Boylan J."/>
            <person name="Ott S."/>
            <person name="Bowen H."/>
            <person name="Vavikolanu K."/>
            <person name="Mehta A."/>
            <person name="Aluvathingal J."/>
            <person name="Nadendla S."/>
            <person name="Yan Y."/>
            <person name="Sichtig H."/>
        </authorList>
    </citation>
    <scope>NUCLEOTIDE SEQUENCE [LARGE SCALE GENOMIC DNA]</scope>
    <source>
        <strain evidence="2 3">FDAARGOS_1031</strain>
    </source>
</reference>